<dbReference type="Proteomes" id="UP000621436">
    <property type="component" value="Unassembled WGS sequence"/>
</dbReference>
<comment type="cofactor">
    <cofactor evidence="1">
        <name>FAD</name>
        <dbReference type="ChEBI" id="CHEBI:57692"/>
    </cofactor>
</comment>
<keyword evidence="5" id="KW-0285">Flavoprotein</keyword>
<dbReference type="GO" id="GO:0003677">
    <property type="term" value="F:DNA binding"/>
    <property type="evidence" value="ECO:0007669"/>
    <property type="project" value="UniProtKB-KW"/>
</dbReference>
<dbReference type="FunFam" id="1.10.579.10:FF:000002">
    <property type="entry name" value="Deoxyribodipyrimidine photolyase"/>
    <property type="match status" value="1"/>
</dbReference>
<protein>
    <recommendedName>
        <fullName evidence="4">Deoxyribodipyrimidine photo-lyase</fullName>
        <ecNumber evidence="3">4.1.99.3</ecNumber>
    </recommendedName>
    <alternativeName>
        <fullName evidence="11">DNA photolyase</fullName>
    </alternativeName>
</protein>
<evidence type="ECO:0000256" key="8">
    <source>
        <dbReference type="ARBA" id="ARBA00023125"/>
    </source>
</evidence>
<comment type="similarity">
    <text evidence="2">Belongs to the DNA photolyase class-2 family.</text>
</comment>
<dbReference type="SUPFAM" id="SSF48173">
    <property type="entry name" value="Cryptochrome/photolyase FAD-binding domain"/>
    <property type="match status" value="1"/>
</dbReference>
<dbReference type="PROSITE" id="PS51645">
    <property type="entry name" value="PHR_CRY_ALPHA_BETA"/>
    <property type="match status" value="1"/>
</dbReference>
<sequence>MKSENIINKINLDKDYYSILSNREINKKNDYVLYWMQGSQRLSDNRALSVSAKVANQLNKKLYIIFNFVSDYPEANYRHYSFMYDGIKEIYENLKEPGIRFIVTKGDIVTNIKKWADRSAITFVDKGYLKPQRNWRNSLNEKINVPLVEIATNTVVPIQKVSNKEEYAAYTIRNKINKYVDEELFIWNLPELNNKCNLDHIEPENFTDKDAFLSSLKLNNDLPEISSFTGGYSQAKLKLKSFIDNNLKDYQENSNDPDLNIQSNLSPYLHFGQISPREIALLVKDEAELNPAINPEDFLEQLIVRRELSFNFVYYNKLYDSYPGALPDWAKKSLEIHADDPRDYIYSKSDFENAKTHDYYWNAAQLEHIYTGKIHNYMRMYWGKKILEWSPDPESAFNLALYLNNKYSLDGRDPNSYAGVAWCFGKHDRAWQERSVFGKTRYMNQNGLKRKFSMDEYIKRIKKISGLSKIKGDK</sequence>
<organism evidence="14 15">
    <name type="scientific">Halonatronomonas betaini</name>
    <dbReference type="NCBI Taxonomy" id="2778430"/>
    <lineage>
        <taxon>Bacteria</taxon>
        <taxon>Bacillati</taxon>
        <taxon>Bacillota</taxon>
        <taxon>Clostridia</taxon>
        <taxon>Halanaerobiales</taxon>
        <taxon>Halarsenatibacteraceae</taxon>
        <taxon>Halonatronomonas</taxon>
    </lineage>
</organism>
<dbReference type="InterPro" id="IPR052219">
    <property type="entry name" value="Photolyase_Class-2"/>
</dbReference>
<comment type="catalytic activity">
    <reaction evidence="12">
        <text>cyclobutadipyrimidine (in DNA) = 2 pyrimidine residues (in DNA).</text>
        <dbReference type="EC" id="4.1.99.3"/>
    </reaction>
</comment>
<dbReference type="EMBL" id="JADPIE010000003">
    <property type="protein sequence ID" value="MBF8436759.1"/>
    <property type="molecule type" value="Genomic_DNA"/>
</dbReference>
<evidence type="ECO:0000313" key="14">
    <source>
        <dbReference type="EMBL" id="MBF8436759.1"/>
    </source>
</evidence>
<keyword evidence="7" id="KW-0274">FAD</keyword>
<keyword evidence="9" id="KW-0234">DNA repair</keyword>
<gene>
    <name evidence="14" type="ORF">I0Q91_06710</name>
</gene>
<comment type="caution">
    <text evidence="14">The sequence shown here is derived from an EMBL/GenBank/DDBJ whole genome shotgun (WGS) entry which is preliminary data.</text>
</comment>
<accession>A0A931ARG6</accession>
<dbReference type="Gene3D" id="3.40.50.620">
    <property type="entry name" value="HUPs"/>
    <property type="match status" value="1"/>
</dbReference>
<proteinExistence type="inferred from homology"/>
<reference evidence="14" key="1">
    <citation type="submission" date="2020-11" db="EMBL/GenBank/DDBJ databases">
        <title>Halonatronomonas betainensis gen. nov., sp. nov. a novel haloalkaliphilic representative of the family Halanaerobiacae capable of betaine degradation.</title>
        <authorList>
            <person name="Boltyanskaya Y."/>
            <person name="Kevbrin V."/>
            <person name="Detkova E."/>
            <person name="Grouzdev D.S."/>
            <person name="Koziaeva V."/>
            <person name="Zhilina T."/>
        </authorList>
    </citation>
    <scope>NUCLEOTIDE SEQUENCE</scope>
    <source>
        <strain evidence="14">Z-7014</strain>
    </source>
</reference>
<evidence type="ECO:0000256" key="2">
    <source>
        <dbReference type="ARBA" id="ARBA00006409"/>
    </source>
</evidence>
<evidence type="ECO:0000259" key="13">
    <source>
        <dbReference type="PROSITE" id="PS51645"/>
    </source>
</evidence>
<dbReference type="InterPro" id="IPR006050">
    <property type="entry name" value="DNA_photolyase_N"/>
</dbReference>
<evidence type="ECO:0000256" key="12">
    <source>
        <dbReference type="ARBA" id="ARBA00033999"/>
    </source>
</evidence>
<evidence type="ECO:0000256" key="3">
    <source>
        <dbReference type="ARBA" id="ARBA00013149"/>
    </source>
</evidence>
<dbReference type="Gene3D" id="1.25.40.80">
    <property type="match status" value="1"/>
</dbReference>
<dbReference type="AlphaFoldDB" id="A0A931ARG6"/>
<dbReference type="SUPFAM" id="SSF52425">
    <property type="entry name" value="Cryptochrome/photolyase, N-terminal domain"/>
    <property type="match status" value="1"/>
</dbReference>
<evidence type="ECO:0000313" key="15">
    <source>
        <dbReference type="Proteomes" id="UP000621436"/>
    </source>
</evidence>
<evidence type="ECO:0000256" key="10">
    <source>
        <dbReference type="ARBA" id="ARBA00023239"/>
    </source>
</evidence>
<keyword evidence="8" id="KW-0238">DNA-binding</keyword>
<feature type="domain" description="Photolyase/cryptochrome alpha/beta" evidence="13">
    <location>
        <begin position="30"/>
        <end position="158"/>
    </location>
</feature>
<dbReference type="RefSeq" id="WP_270453670.1">
    <property type="nucleotide sequence ID" value="NZ_JADPIE010000003.1"/>
</dbReference>
<dbReference type="Gene3D" id="1.10.579.10">
    <property type="entry name" value="DNA Cyclobutane Dipyrimidine Photolyase, subunit A, domain 3"/>
    <property type="match status" value="1"/>
</dbReference>
<evidence type="ECO:0000256" key="6">
    <source>
        <dbReference type="ARBA" id="ARBA00022763"/>
    </source>
</evidence>
<evidence type="ECO:0000256" key="9">
    <source>
        <dbReference type="ARBA" id="ARBA00023204"/>
    </source>
</evidence>
<evidence type="ECO:0000256" key="1">
    <source>
        <dbReference type="ARBA" id="ARBA00001974"/>
    </source>
</evidence>
<dbReference type="GO" id="GO:0000719">
    <property type="term" value="P:photoreactive repair"/>
    <property type="evidence" value="ECO:0007669"/>
    <property type="project" value="TreeGrafter"/>
</dbReference>
<dbReference type="Pfam" id="PF00875">
    <property type="entry name" value="DNA_photolyase"/>
    <property type="match status" value="1"/>
</dbReference>
<dbReference type="GO" id="GO:0003904">
    <property type="term" value="F:deoxyribodipyrimidine photo-lyase activity"/>
    <property type="evidence" value="ECO:0007669"/>
    <property type="project" value="UniProtKB-EC"/>
</dbReference>
<dbReference type="InterPro" id="IPR036134">
    <property type="entry name" value="Crypto/Photolyase_FAD-like_sf"/>
</dbReference>
<dbReference type="PANTHER" id="PTHR10211:SF0">
    <property type="entry name" value="DEOXYRIBODIPYRIMIDINE PHOTO-LYASE"/>
    <property type="match status" value="1"/>
</dbReference>
<keyword evidence="10" id="KW-0456">Lyase</keyword>
<keyword evidence="15" id="KW-1185">Reference proteome</keyword>
<dbReference type="EC" id="4.1.99.3" evidence="3"/>
<evidence type="ECO:0000256" key="5">
    <source>
        <dbReference type="ARBA" id="ARBA00022630"/>
    </source>
</evidence>
<dbReference type="PANTHER" id="PTHR10211">
    <property type="entry name" value="DEOXYRIBODIPYRIMIDINE PHOTOLYASE"/>
    <property type="match status" value="1"/>
</dbReference>
<evidence type="ECO:0000256" key="11">
    <source>
        <dbReference type="ARBA" id="ARBA00031671"/>
    </source>
</evidence>
<keyword evidence="6" id="KW-0227">DNA damage</keyword>
<dbReference type="InterPro" id="IPR014729">
    <property type="entry name" value="Rossmann-like_a/b/a_fold"/>
</dbReference>
<dbReference type="InterPro" id="IPR036155">
    <property type="entry name" value="Crypto/Photolyase_N_sf"/>
</dbReference>
<evidence type="ECO:0000256" key="7">
    <source>
        <dbReference type="ARBA" id="ARBA00022827"/>
    </source>
</evidence>
<name>A0A931ARG6_9FIRM</name>
<evidence type="ECO:0000256" key="4">
    <source>
        <dbReference type="ARBA" id="ARBA00014046"/>
    </source>
</evidence>